<accession>A0A1I1UXE8</accession>
<protein>
    <submittedName>
        <fullName evidence="3">Uncharacterized protein</fullName>
    </submittedName>
</protein>
<feature type="transmembrane region" description="Helical" evidence="2">
    <location>
        <begin position="12"/>
        <end position="33"/>
    </location>
</feature>
<keyword evidence="2" id="KW-0472">Membrane</keyword>
<sequence length="161" mass="17670">MAPPPTLVLDAVHLGWAGLLVLPNFVTAAVFAGRAVRRRGRGRKLAIAAGVAVFVALDLVAYFVGLELMFAARREQREQRERRSGEVREPGRARQAPEDRSFGTAAQSTHSARNTSVSPWVLAPRLEANTRCLPSRVNIGKPSKVSLKVTCSWFWPSSPIR</sequence>
<dbReference type="EMBL" id="FOMX01000004">
    <property type="protein sequence ID" value="SFD75481.1"/>
    <property type="molecule type" value="Genomic_DNA"/>
</dbReference>
<feature type="transmembrane region" description="Helical" evidence="2">
    <location>
        <begin position="45"/>
        <end position="72"/>
    </location>
</feature>
<keyword evidence="2" id="KW-0812">Transmembrane</keyword>
<evidence type="ECO:0000313" key="4">
    <source>
        <dbReference type="Proteomes" id="UP000199400"/>
    </source>
</evidence>
<keyword evidence="4" id="KW-1185">Reference proteome</keyword>
<gene>
    <name evidence="3" type="ORF">SAMN02745121_01383</name>
</gene>
<dbReference type="AlphaFoldDB" id="A0A1I1UXE8"/>
<feature type="compositionally biased region" description="Basic and acidic residues" evidence="1">
    <location>
        <begin position="77"/>
        <end position="101"/>
    </location>
</feature>
<feature type="compositionally biased region" description="Polar residues" evidence="1">
    <location>
        <begin position="104"/>
        <end position="116"/>
    </location>
</feature>
<feature type="region of interest" description="Disordered" evidence="1">
    <location>
        <begin position="77"/>
        <end position="116"/>
    </location>
</feature>
<organism evidence="3 4">
    <name type="scientific">Nannocystis exedens</name>
    <dbReference type="NCBI Taxonomy" id="54"/>
    <lineage>
        <taxon>Bacteria</taxon>
        <taxon>Pseudomonadati</taxon>
        <taxon>Myxococcota</taxon>
        <taxon>Polyangia</taxon>
        <taxon>Nannocystales</taxon>
        <taxon>Nannocystaceae</taxon>
        <taxon>Nannocystis</taxon>
    </lineage>
</organism>
<evidence type="ECO:0000256" key="1">
    <source>
        <dbReference type="SAM" id="MobiDB-lite"/>
    </source>
</evidence>
<proteinExistence type="predicted"/>
<dbReference type="STRING" id="54.SAMN02745121_01383"/>
<name>A0A1I1UXE8_9BACT</name>
<evidence type="ECO:0000256" key="2">
    <source>
        <dbReference type="SAM" id="Phobius"/>
    </source>
</evidence>
<evidence type="ECO:0000313" key="3">
    <source>
        <dbReference type="EMBL" id="SFD75481.1"/>
    </source>
</evidence>
<dbReference type="Proteomes" id="UP000199400">
    <property type="component" value="Unassembled WGS sequence"/>
</dbReference>
<reference evidence="4" key="1">
    <citation type="submission" date="2016-10" db="EMBL/GenBank/DDBJ databases">
        <authorList>
            <person name="Varghese N."/>
            <person name="Submissions S."/>
        </authorList>
    </citation>
    <scope>NUCLEOTIDE SEQUENCE [LARGE SCALE GENOMIC DNA]</scope>
    <source>
        <strain evidence="4">ATCC 25963</strain>
    </source>
</reference>
<keyword evidence="2" id="KW-1133">Transmembrane helix</keyword>